<comment type="caution">
    <text evidence="1">The sequence shown here is derived from an EMBL/GenBank/DDBJ whole genome shotgun (WGS) entry which is preliminary data.</text>
</comment>
<protein>
    <submittedName>
        <fullName evidence="1">Uncharacterized protein</fullName>
    </submittedName>
</protein>
<evidence type="ECO:0000313" key="2">
    <source>
        <dbReference type="Proteomes" id="UP001589833"/>
    </source>
</evidence>
<accession>A0ABV6NKY6</accession>
<evidence type="ECO:0000313" key="1">
    <source>
        <dbReference type="EMBL" id="MFC0560763.1"/>
    </source>
</evidence>
<gene>
    <name evidence="1" type="ORF">ACFFH4_17445</name>
</gene>
<organism evidence="1 2">
    <name type="scientific">Halalkalibacter alkalisediminis</name>
    <dbReference type="NCBI Taxonomy" id="935616"/>
    <lineage>
        <taxon>Bacteria</taxon>
        <taxon>Bacillati</taxon>
        <taxon>Bacillota</taxon>
        <taxon>Bacilli</taxon>
        <taxon>Bacillales</taxon>
        <taxon>Bacillaceae</taxon>
        <taxon>Halalkalibacter</taxon>
    </lineage>
</organism>
<sequence>MRHFNGAIAVGWIVLAIGAYRSGILGLFCSIANGQYGNSSP</sequence>
<name>A0ABV6NKY6_9BACI</name>
<dbReference type="EMBL" id="JBHLTR010000039">
    <property type="protein sequence ID" value="MFC0560763.1"/>
    <property type="molecule type" value="Genomic_DNA"/>
</dbReference>
<dbReference type="Proteomes" id="UP001589833">
    <property type="component" value="Unassembled WGS sequence"/>
</dbReference>
<keyword evidence="2" id="KW-1185">Reference proteome</keyword>
<proteinExistence type="predicted"/>
<reference evidence="1 2" key="1">
    <citation type="submission" date="2024-09" db="EMBL/GenBank/DDBJ databases">
        <authorList>
            <person name="Sun Q."/>
            <person name="Mori K."/>
        </authorList>
    </citation>
    <scope>NUCLEOTIDE SEQUENCE [LARGE SCALE GENOMIC DNA]</scope>
    <source>
        <strain evidence="1 2">NCAIM B.02301</strain>
    </source>
</reference>